<feature type="non-terminal residue" evidence="2">
    <location>
        <position position="1"/>
    </location>
</feature>
<reference evidence="2" key="1">
    <citation type="submission" date="2021-02" db="EMBL/GenBank/DDBJ databases">
        <authorList>
            <person name="Nowell W R."/>
        </authorList>
    </citation>
    <scope>NUCLEOTIDE SEQUENCE</scope>
</reference>
<dbReference type="Proteomes" id="UP000682733">
    <property type="component" value="Unassembled WGS sequence"/>
</dbReference>
<proteinExistence type="predicted"/>
<evidence type="ECO:0000313" key="3">
    <source>
        <dbReference type="EMBL" id="CAF4330480.1"/>
    </source>
</evidence>
<evidence type="ECO:0000313" key="1">
    <source>
        <dbReference type="EMBL" id="CAF1542020.1"/>
    </source>
</evidence>
<dbReference type="Proteomes" id="UP000663829">
    <property type="component" value="Unassembled WGS sequence"/>
</dbReference>
<dbReference type="Proteomes" id="UP000677228">
    <property type="component" value="Unassembled WGS sequence"/>
</dbReference>
<dbReference type="AlphaFoldDB" id="A0A816DVY6"/>
<keyword evidence="5" id="KW-1185">Reference proteome</keyword>
<gene>
    <name evidence="2" type="ORF">GPM918_LOCUS44809</name>
    <name evidence="1" type="ORF">OVA965_LOCUS38832</name>
    <name evidence="4" type="ORF">SRO942_LOCUS46862</name>
    <name evidence="3" type="ORF">TMI583_LOCUS40049</name>
</gene>
<comment type="caution">
    <text evidence="2">The sequence shown here is derived from an EMBL/GenBank/DDBJ whole genome shotgun (WGS) entry which is preliminary data.</text>
</comment>
<evidence type="ECO:0000313" key="4">
    <source>
        <dbReference type="EMBL" id="CAF4547769.1"/>
    </source>
</evidence>
<dbReference type="EMBL" id="CAJOBA010061353">
    <property type="protein sequence ID" value="CAF4330480.1"/>
    <property type="molecule type" value="Genomic_DNA"/>
</dbReference>
<sequence length="63" mass="6680">SIDSEVKHPVNAEFKNGINLGEAVSAASFVAFQLIRGECTFEHKRPGFVLQQANPATGHAAGD</sequence>
<name>A0A816DVY6_9BILA</name>
<dbReference type="EMBL" id="CAJOBC010115101">
    <property type="protein sequence ID" value="CAF4547769.1"/>
    <property type="molecule type" value="Genomic_DNA"/>
</dbReference>
<evidence type="ECO:0000313" key="2">
    <source>
        <dbReference type="EMBL" id="CAF1638907.1"/>
    </source>
</evidence>
<accession>A0A816DVY6</accession>
<evidence type="ECO:0000313" key="5">
    <source>
        <dbReference type="Proteomes" id="UP000663829"/>
    </source>
</evidence>
<dbReference type="EMBL" id="CAJNOK010039013">
    <property type="protein sequence ID" value="CAF1542020.1"/>
    <property type="molecule type" value="Genomic_DNA"/>
</dbReference>
<dbReference type="Proteomes" id="UP000681722">
    <property type="component" value="Unassembled WGS sequence"/>
</dbReference>
<organism evidence="2 5">
    <name type="scientific">Didymodactylos carnosus</name>
    <dbReference type="NCBI Taxonomy" id="1234261"/>
    <lineage>
        <taxon>Eukaryota</taxon>
        <taxon>Metazoa</taxon>
        <taxon>Spiralia</taxon>
        <taxon>Gnathifera</taxon>
        <taxon>Rotifera</taxon>
        <taxon>Eurotatoria</taxon>
        <taxon>Bdelloidea</taxon>
        <taxon>Philodinida</taxon>
        <taxon>Philodinidae</taxon>
        <taxon>Didymodactylos</taxon>
    </lineage>
</organism>
<dbReference type="EMBL" id="CAJNOQ010046481">
    <property type="protein sequence ID" value="CAF1638907.1"/>
    <property type="molecule type" value="Genomic_DNA"/>
</dbReference>
<protein>
    <submittedName>
        <fullName evidence="2">Uncharacterized protein</fullName>
    </submittedName>
</protein>